<accession>A0ABX8S6A6</accession>
<evidence type="ECO:0000256" key="1">
    <source>
        <dbReference type="SAM" id="Phobius"/>
    </source>
</evidence>
<feature type="transmembrane region" description="Helical" evidence="1">
    <location>
        <begin position="199"/>
        <end position="219"/>
    </location>
</feature>
<evidence type="ECO:0008006" key="4">
    <source>
        <dbReference type="Google" id="ProtNLM"/>
    </source>
</evidence>
<gene>
    <name evidence="2" type="ORF">KV203_16145</name>
</gene>
<keyword evidence="1" id="KW-1133">Transmembrane helix</keyword>
<feature type="transmembrane region" description="Helical" evidence="1">
    <location>
        <begin position="6"/>
        <end position="24"/>
    </location>
</feature>
<protein>
    <recommendedName>
        <fullName evidence="4">Integral membrane protein</fullName>
    </recommendedName>
</protein>
<dbReference type="RefSeq" id="WP_066472550.1">
    <property type="nucleotide sequence ID" value="NZ_CBCRUZ010000016.1"/>
</dbReference>
<feature type="transmembrane region" description="Helical" evidence="1">
    <location>
        <begin position="61"/>
        <end position="79"/>
    </location>
</feature>
<feature type="transmembrane region" description="Helical" evidence="1">
    <location>
        <begin position="147"/>
        <end position="166"/>
    </location>
</feature>
<feature type="transmembrane region" description="Helical" evidence="1">
    <location>
        <begin position="36"/>
        <end position="55"/>
    </location>
</feature>
<reference evidence="2" key="1">
    <citation type="submission" date="2021-07" db="EMBL/GenBank/DDBJ databases">
        <title>Candidatus Kaistella beijingensis sp. nov. isolated from a municipal wastewater treatment plant is involved in sludge foaming.</title>
        <authorList>
            <person name="Song Y."/>
            <person name="Liu S.-J."/>
        </authorList>
    </citation>
    <scope>NUCLEOTIDE SEQUENCE</scope>
    <source>
        <strain evidence="2">DSM 43998</strain>
    </source>
</reference>
<feature type="transmembrane region" description="Helical" evidence="1">
    <location>
        <begin position="119"/>
        <end position="140"/>
    </location>
</feature>
<evidence type="ECO:0000313" key="3">
    <source>
        <dbReference type="Proteomes" id="UP000887023"/>
    </source>
</evidence>
<keyword evidence="1" id="KW-0812">Transmembrane</keyword>
<name>A0ABX8S6A6_9ACTN</name>
<keyword evidence="3" id="KW-1185">Reference proteome</keyword>
<proteinExistence type="predicted"/>
<sequence length="225" mass="22659">MADRTPQFGPFICGLMGAVALGALASTMAADPAETAVLAIGMGIAAATFGSAAYLRTVAQWFYSALGVIAAIPVAISFLQDSQCSTASPALRYAVFALLFLLAALGFGLAAVAGKLSSAVGLGWFGALEILTFMTSPLAVDVLGDTAIPLALMVLVAAPFGALAAYQPEAVLAVAGTLIAIEEIGAAQLPTTCGTSGNSSGIVLIIVFTITYAAVRAVARKVRQN</sequence>
<dbReference type="EMBL" id="CP079105">
    <property type="protein sequence ID" value="QXQ13374.1"/>
    <property type="molecule type" value="Genomic_DNA"/>
</dbReference>
<feature type="transmembrane region" description="Helical" evidence="1">
    <location>
        <begin position="91"/>
        <end position="113"/>
    </location>
</feature>
<organism evidence="2 3">
    <name type="scientific">Skermania pinensis</name>
    <dbReference type="NCBI Taxonomy" id="39122"/>
    <lineage>
        <taxon>Bacteria</taxon>
        <taxon>Bacillati</taxon>
        <taxon>Actinomycetota</taxon>
        <taxon>Actinomycetes</taxon>
        <taxon>Mycobacteriales</taxon>
        <taxon>Gordoniaceae</taxon>
        <taxon>Skermania</taxon>
    </lineage>
</organism>
<keyword evidence="1" id="KW-0472">Membrane</keyword>
<evidence type="ECO:0000313" key="2">
    <source>
        <dbReference type="EMBL" id="QXQ13374.1"/>
    </source>
</evidence>
<dbReference type="Proteomes" id="UP000887023">
    <property type="component" value="Chromosome"/>
</dbReference>